<dbReference type="InterPro" id="IPR036162">
    <property type="entry name" value="Resolvase-like_N_sf"/>
</dbReference>
<dbReference type="CDD" id="cd00338">
    <property type="entry name" value="Ser_Recombinase"/>
    <property type="match status" value="1"/>
</dbReference>
<accession>A0AAU7R236</accession>
<dbReference type="AlphaFoldDB" id="A0AAU7R236"/>
<dbReference type="PROSITE" id="PS51737">
    <property type="entry name" value="RECOMBINASE_DNA_BIND"/>
    <property type="match status" value="1"/>
</dbReference>
<reference evidence="2" key="1">
    <citation type="submission" date="2024-06" db="EMBL/GenBank/DDBJ databases">
        <title>Micromonospora sp. strain HUAS YX12 genome sequences.</title>
        <authorList>
            <person name="Mo P."/>
        </authorList>
    </citation>
    <scope>NUCLEOTIDE SEQUENCE</scope>
    <source>
        <strain evidence="2">HUAS YX12</strain>
    </source>
</reference>
<dbReference type="InterPro" id="IPR038109">
    <property type="entry name" value="DNA_bind_recomb_sf"/>
</dbReference>
<dbReference type="SUPFAM" id="SSF53041">
    <property type="entry name" value="Resolvase-like"/>
    <property type="match status" value="1"/>
</dbReference>
<dbReference type="EMBL" id="CP157974">
    <property type="protein sequence ID" value="XBT82332.1"/>
    <property type="molecule type" value="Genomic_DNA"/>
</dbReference>
<sequence>MRLAAIYERISDDREGRELGVDRQGKDCQALAQREGLTVVDVYRDNDISASTKSRKPRPEYDRLIADAKAGKFSVIVAYTSGRLTRRPREHEDLIDLATGYGITYRYVRSPSFDLNTAQGREIARTMAARDAGEAEEIAERVAAEVLDRAERGEYHGGPRSYGLAANGQDLIEAEAEEIRRWYAHVLAGGSLAGLQADLNRRGVPTATGRGKWRAPVIRKILLKPRNAGLRILNGIEYAAPNPPIVPEATWRAAKQLLEDPGRRIHQSGPARRHVGTGLFLCDRCDVTVNVTYGPTGDLKYRCMTCFRQWRADPLHRWLDDTVEALLAKEDARQRLLPRPAEGVDLQGLWAEAAAIQSNLTELAAEFALSRGGAVKAALKAGMDRGQERLDQIQAEITAAGRVDATSALLAAADPVAAYRAITDVSLKQSVWRSIMVVRLGEPIRGRAAWDATKFLGASRWRNDDRTWADIWAADDQS</sequence>
<dbReference type="InterPro" id="IPR006119">
    <property type="entry name" value="Resolv_N"/>
</dbReference>
<dbReference type="InterPro" id="IPR011109">
    <property type="entry name" value="DNA_bind_recombinase_dom"/>
</dbReference>
<organism evidence="2">
    <name type="scientific">Micromonospora sp. HUAS YX12</name>
    <dbReference type="NCBI Taxonomy" id="3156396"/>
    <lineage>
        <taxon>Bacteria</taxon>
        <taxon>Bacillati</taxon>
        <taxon>Actinomycetota</taxon>
        <taxon>Actinomycetes</taxon>
        <taxon>Micromonosporales</taxon>
        <taxon>Micromonosporaceae</taxon>
        <taxon>Micromonospora</taxon>
    </lineage>
</organism>
<dbReference type="Gene3D" id="3.90.1750.20">
    <property type="entry name" value="Putative Large Serine Recombinase, Chain B, Domain 2"/>
    <property type="match status" value="1"/>
</dbReference>
<dbReference type="GO" id="GO:0003677">
    <property type="term" value="F:DNA binding"/>
    <property type="evidence" value="ECO:0007669"/>
    <property type="project" value="InterPro"/>
</dbReference>
<dbReference type="PANTHER" id="PTHR30461:SF23">
    <property type="entry name" value="DNA RECOMBINASE-RELATED"/>
    <property type="match status" value="1"/>
</dbReference>
<proteinExistence type="predicted"/>
<evidence type="ECO:0000259" key="1">
    <source>
        <dbReference type="PROSITE" id="PS51737"/>
    </source>
</evidence>
<dbReference type="SMART" id="SM00857">
    <property type="entry name" value="Resolvase"/>
    <property type="match status" value="1"/>
</dbReference>
<gene>
    <name evidence="2" type="ORF">ABIH81_02160</name>
</gene>
<dbReference type="GO" id="GO:0000150">
    <property type="term" value="F:DNA strand exchange activity"/>
    <property type="evidence" value="ECO:0007669"/>
    <property type="project" value="InterPro"/>
</dbReference>
<name>A0AAU7R236_9ACTN</name>
<dbReference type="PANTHER" id="PTHR30461">
    <property type="entry name" value="DNA-INVERTASE FROM LAMBDOID PROPHAGE"/>
    <property type="match status" value="1"/>
</dbReference>
<dbReference type="RefSeq" id="WP_349878773.1">
    <property type="nucleotide sequence ID" value="NZ_CP157974.1"/>
</dbReference>
<feature type="domain" description="Recombinase" evidence="1">
    <location>
        <begin position="159"/>
        <end position="264"/>
    </location>
</feature>
<evidence type="ECO:0000313" key="2">
    <source>
        <dbReference type="EMBL" id="XBT82332.1"/>
    </source>
</evidence>
<protein>
    <submittedName>
        <fullName evidence="2">Recombinase family protein</fullName>
    </submittedName>
</protein>
<dbReference type="Pfam" id="PF07508">
    <property type="entry name" value="Recombinase"/>
    <property type="match status" value="1"/>
</dbReference>
<dbReference type="Pfam" id="PF00239">
    <property type="entry name" value="Resolvase"/>
    <property type="match status" value="1"/>
</dbReference>
<dbReference type="InterPro" id="IPR050639">
    <property type="entry name" value="SSR_resolvase"/>
</dbReference>
<dbReference type="Gene3D" id="3.40.50.1390">
    <property type="entry name" value="Resolvase, N-terminal catalytic domain"/>
    <property type="match status" value="1"/>
</dbReference>